<dbReference type="InterPro" id="IPR036318">
    <property type="entry name" value="FAD-bd_PCMH-like_sf"/>
</dbReference>
<evidence type="ECO:0000256" key="3">
    <source>
        <dbReference type="SAM" id="SignalP"/>
    </source>
</evidence>
<sequence length="622" mass="66571">MATSVAMKLVLLALASLPFTQALTIHDGSQVVAANATTLAPGAVKVSPDSADSGVAYFSFEATQLKPEVIANLTALNLTGIEYFNFGNASSTTARRDSSAACKAFPGDSAWPTDTIWSVLDLLLGGNALIKSVPVAAPCYSDWDQYNTDECVDITSQWNSPEFQSSQPTGIDWPLFEGVTCLPPTLGPTNATCTLGAVNFARNMNLRLSVKNQGHDFNAKSAGAGSLSVWTRHLNDIEYLGPEFSIGSFSGPALKIGAGVQMLQVYEYADNIGLDIVGGIARTIGLGGGYIAAGGHSPLMSIYGMAADQVLALEVVLPDGRFVSVSETSHSDLFWALRGGGGSTFGVVTSLVIRMDLVWATFPAYADAGHYSYWSVSCASEASCSFSTAAHWANNYTTAQLQDFVAPLFANLTALGMPPQNVVYAEYDGVLSAFTTTFPADTEVVGTWTSHVGSRLFPRHNWENETSLAAQSSALRNAATDAGLMLGYNFKVAANPSINQDNAINPAWRDTLSHTMLGAVWSQSATADDIAAANKLLTQRLQTWRDVSPSSGAYMNEADINEPGFQQSFYGVNYPRLYALKQRYDPWGLLYAITAVGSEDWYVEGQIPYYPTQNGRLCRVAS</sequence>
<dbReference type="GO" id="GO:0071949">
    <property type="term" value="F:FAD binding"/>
    <property type="evidence" value="ECO:0007669"/>
    <property type="project" value="InterPro"/>
</dbReference>
<accession>A0A364LAU8</accession>
<evidence type="ECO:0000313" key="6">
    <source>
        <dbReference type="Proteomes" id="UP000249363"/>
    </source>
</evidence>
<evidence type="ECO:0000256" key="1">
    <source>
        <dbReference type="ARBA" id="ARBA00005466"/>
    </source>
</evidence>
<evidence type="ECO:0000313" key="5">
    <source>
        <dbReference type="EMBL" id="RAO72946.1"/>
    </source>
</evidence>
<dbReference type="OrthoDB" id="9983560at2759"/>
<dbReference type="Proteomes" id="UP000249363">
    <property type="component" value="Unassembled WGS sequence"/>
</dbReference>
<dbReference type="PROSITE" id="PS51387">
    <property type="entry name" value="FAD_PCMH"/>
    <property type="match status" value="1"/>
</dbReference>
<keyword evidence="6" id="KW-1185">Reference proteome</keyword>
<dbReference type="GeneID" id="63798172"/>
<dbReference type="InterPro" id="IPR050432">
    <property type="entry name" value="FAD-linked_Oxidoreductases_BP"/>
</dbReference>
<dbReference type="InterPro" id="IPR006094">
    <property type="entry name" value="Oxid_FAD_bind_N"/>
</dbReference>
<organism evidence="5 6">
    <name type="scientific">Talaromyces amestolkiae</name>
    <dbReference type="NCBI Taxonomy" id="1196081"/>
    <lineage>
        <taxon>Eukaryota</taxon>
        <taxon>Fungi</taxon>
        <taxon>Dikarya</taxon>
        <taxon>Ascomycota</taxon>
        <taxon>Pezizomycotina</taxon>
        <taxon>Eurotiomycetes</taxon>
        <taxon>Eurotiomycetidae</taxon>
        <taxon>Eurotiales</taxon>
        <taxon>Trichocomaceae</taxon>
        <taxon>Talaromyces</taxon>
        <taxon>Talaromyces sect. Talaromyces</taxon>
    </lineage>
</organism>
<dbReference type="EMBL" id="MIKG01000021">
    <property type="protein sequence ID" value="RAO72946.1"/>
    <property type="molecule type" value="Genomic_DNA"/>
</dbReference>
<feature type="domain" description="FAD-binding PCMH-type" evidence="4">
    <location>
        <begin position="175"/>
        <end position="358"/>
    </location>
</feature>
<dbReference type="InterPro" id="IPR016169">
    <property type="entry name" value="FAD-bd_PCMH_sub2"/>
</dbReference>
<dbReference type="PANTHER" id="PTHR13878:SF91">
    <property type="entry name" value="FAD BINDING DOMAIN PROTEIN (AFU_ORTHOLOGUE AFUA_6G12070)-RELATED"/>
    <property type="match status" value="1"/>
</dbReference>
<dbReference type="InterPro" id="IPR012951">
    <property type="entry name" value="BBE"/>
</dbReference>
<dbReference type="STRING" id="1196081.A0A364LAU8"/>
<dbReference type="Pfam" id="PF08031">
    <property type="entry name" value="BBE"/>
    <property type="match status" value="1"/>
</dbReference>
<dbReference type="InterPro" id="IPR016166">
    <property type="entry name" value="FAD-bd_PCMH"/>
</dbReference>
<feature type="chain" id="PRO_5016718449" description="FAD-binding PCMH-type domain-containing protein" evidence="3">
    <location>
        <begin position="23"/>
        <end position="622"/>
    </location>
</feature>
<evidence type="ECO:0000259" key="4">
    <source>
        <dbReference type="PROSITE" id="PS51387"/>
    </source>
</evidence>
<dbReference type="SUPFAM" id="SSF56176">
    <property type="entry name" value="FAD-binding/transporter-associated domain-like"/>
    <property type="match status" value="1"/>
</dbReference>
<reference evidence="5 6" key="1">
    <citation type="journal article" date="2017" name="Biotechnol. Biofuels">
        <title>Differential beta-glucosidase expression as a function of carbon source availability in Talaromyces amestolkiae: a genomic and proteomic approach.</title>
        <authorList>
            <person name="de Eugenio L.I."/>
            <person name="Mendez-Liter J.A."/>
            <person name="Nieto-Dominguez M."/>
            <person name="Alonso L."/>
            <person name="Gil-Munoz J."/>
            <person name="Barriuso J."/>
            <person name="Prieto A."/>
            <person name="Martinez M.J."/>
        </authorList>
    </citation>
    <scope>NUCLEOTIDE SEQUENCE [LARGE SCALE GENOMIC DNA]</scope>
    <source>
        <strain evidence="5 6">CIB</strain>
    </source>
</reference>
<dbReference type="Gene3D" id="3.30.465.10">
    <property type="match status" value="2"/>
</dbReference>
<dbReference type="PANTHER" id="PTHR13878">
    <property type="entry name" value="GULONOLACTONE OXIDASE"/>
    <property type="match status" value="1"/>
</dbReference>
<protein>
    <recommendedName>
        <fullName evidence="4">FAD-binding PCMH-type domain-containing protein</fullName>
    </recommendedName>
</protein>
<dbReference type="Gene3D" id="3.40.462.20">
    <property type="match status" value="1"/>
</dbReference>
<name>A0A364LAU8_TALAM</name>
<dbReference type="Pfam" id="PF01565">
    <property type="entry name" value="FAD_binding_4"/>
    <property type="match status" value="1"/>
</dbReference>
<dbReference type="RefSeq" id="XP_040737460.1">
    <property type="nucleotide sequence ID" value="XM_040881820.1"/>
</dbReference>
<comment type="similarity">
    <text evidence="1">Belongs to the oxygen-dependent FAD-linked oxidoreductase family.</text>
</comment>
<proteinExistence type="inferred from homology"/>
<comment type="caution">
    <text evidence="5">The sequence shown here is derived from an EMBL/GenBank/DDBJ whole genome shotgun (WGS) entry which is preliminary data.</text>
</comment>
<evidence type="ECO:0000256" key="2">
    <source>
        <dbReference type="ARBA" id="ARBA00023002"/>
    </source>
</evidence>
<keyword evidence="2" id="KW-0560">Oxidoreductase</keyword>
<dbReference type="AlphaFoldDB" id="A0A364LAU8"/>
<feature type="signal peptide" evidence="3">
    <location>
        <begin position="1"/>
        <end position="22"/>
    </location>
</feature>
<gene>
    <name evidence="5" type="ORF">BHQ10_008958</name>
</gene>
<keyword evidence="3" id="KW-0732">Signal</keyword>
<dbReference type="GO" id="GO:0016491">
    <property type="term" value="F:oxidoreductase activity"/>
    <property type="evidence" value="ECO:0007669"/>
    <property type="project" value="UniProtKB-KW"/>
</dbReference>